<dbReference type="RefSeq" id="WP_157481659.1">
    <property type="nucleotide sequence ID" value="NZ_JAZDQD010000003.1"/>
</dbReference>
<proteinExistence type="predicted"/>
<gene>
    <name evidence="2" type="ORF">GN157_03080</name>
</gene>
<evidence type="ECO:0008006" key="4">
    <source>
        <dbReference type="Google" id="ProtNLM"/>
    </source>
</evidence>
<feature type="transmembrane region" description="Helical" evidence="1">
    <location>
        <begin position="181"/>
        <end position="201"/>
    </location>
</feature>
<dbReference type="OrthoDB" id="102112at2"/>
<feature type="transmembrane region" description="Helical" evidence="1">
    <location>
        <begin position="109"/>
        <end position="128"/>
    </location>
</feature>
<name>A0A6N8H9P5_9FLAO</name>
<accession>A0A6N8H9P5</accession>
<evidence type="ECO:0000256" key="1">
    <source>
        <dbReference type="SAM" id="Phobius"/>
    </source>
</evidence>
<keyword evidence="1" id="KW-0472">Membrane</keyword>
<organism evidence="2 3">
    <name type="scientific">Flavobacterium rakeshii</name>
    <dbReference type="NCBI Taxonomy" id="1038845"/>
    <lineage>
        <taxon>Bacteria</taxon>
        <taxon>Pseudomonadati</taxon>
        <taxon>Bacteroidota</taxon>
        <taxon>Flavobacteriia</taxon>
        <taxon>Flavobacteriales</taxon>
        <taxon>Flavobacteriaceae</taxon>
        <taxon>Flavobacterium</taxon>
    </lineage>
</organism>
<reference evidence="2 3" key="1">
    <citation type="submission" date="2019-12" db="EMBL/GenBank/DDBJ databases">
        <authorList>
            <person name="Sun J.-Q."/>
        </authorList>
    </citation>
    <scope>NUCLEOTIDE SEQUENCE [LARGE SCALE GENOMIC DNA]</scope>
    <source>
        <strain evidence="2 3">JCM 17928</strain>
    </source>
</reference>
<dbReference type="EMBL" id="WOWP01000011">
    <property type="protein sequence ID" value="MUV02683.1"/>
    <property type="molecule type" value="Genomic_DNA"/>
</dbReference>
<dbReference type="Proteomes" id="UP000433945">
    <property type="component" value="Unassembled WGS sequence"/>
</dbReference>
<evidence type="ECO:0000313" key="3">
    <source>
        <dbReference type="Proteomes" id="UP000433945"/>
    </source>
</evidence>
<keyword evidence="1" id="KW-0812">Transmembrane</keyword>
<evidence type="ECO:0000313" key="2">
    <source>
        <dbReference type="EMBL" id="MUV02683.1"/>
    </source>
</evidence>
<feature type="transmembrane region" description="Helical" evidence="1">
    <location>
        <begin position="18"/>
        <end position="40"/>
    </location>
</feature>
<protein>
    <recommendedName>
        <fullName evidence="4">DoxX family protein</fullName>
    </recommendedName>
</protein>
<feature type="transmembrane region" description="Helical" evidence="1">
    <location>
        <begin position="148"/>
        <end position="174"/>
    </location>
</feature>
<comment type="caution">
    <text evidence="2">The sequence shown here is derived from an EMBL/GenBank/DDBJ whole genome shotgun (WGS) entry which is preliminary data.</text>
</comment>
<sequence length="418" mass="48392">MNNSNTLSPTPWNGFAKFLFRFFFAYCAFSILPIIGNTLFNITNELISPLLDIEIVRHISGSGDTLYDYSKLAFTLILALIVALIWTLVDRKSKEYKLILYWQETYIRYYLGAFMLVYGFSKVIKTQFGYPSLSALLSPLGNKSPMGLAWTFMGYSDTYTIFSGLCEVAGGLLLMYRKTRTLGAVVCFGVMLNVFLMNMSYDIPVKLFSFELLLLSAFLIGLDYKRLVNVFILNKPVSAQLNRNPFKPKWANLTTQVLKGIAIIAAVSLMIYRGIESQVQYGDIAPKPPMYGIYEVENFIINNDTLPPMLTDTIRWRYVVLDKWDSGNIFKMHTKRYNSRIYFRSKADTINKHISFLSYKDSTEIGKFKYYKTDSIHYAFEGMYKNDTIKLNTLRTDENDFLLMNRGFHWINEYPYNR</sequence>
<dbReference type="AlphaFoldDB" id="A0A6N8H9P5"/>
<keyword evidence="1" id="KW-1133">Transmembrane helix</keyword>
<keyword evidence="3" id="KW-1185">Reference proteome</keyword>
<feature type="transmembrane region" description="Helical" evidence="1">
    <location>
        <begin position="72"/>
        <end position="89"/>
    </location>
</feature>